<sequence length="306" mass="35990">MIASIIYIVLVVGGLLYLIKKKRDTEAKFTLKIIGYYILGVFAFKFNGIALPLGFIIYLLFFLPKVNADIKRQAAIFGLIIFILVQWITPFTVYMWESRTITIEHELESAYTTDFAEENELITKELKLEESNVKLDNFSMDYTQSGKITDLSWEMLGEEDNEYIYYRIQYFTDKKKYEISKSHHETWSQFLFLVDTKYYFEKLDLLDIQDITIAKGKFSSYKLFSFGERSQYGFAENEPHVISNGEIKKLSEKQLPVDAYYISTYALKKMSEETDEQGNIVQEDWEGTEFTDYLFDITPIEEEEDF</sequence>
<evidence type="ECO:0000313" key="2">
    <source>
        <dbReference type="EMBL" id="RVT62695.1"/>
    </source>
</evidence>
<keyword evidence="1" id="KW-0472">Membrane</keyword>
<accession>A0A437KB87</accession>
<proteinExistence type="predicted"/>
<keyword evidence="1" id="KW-0812">Transmembrane</keyword>
<gene>
    <name evidence="2" type="ORF">EM808_13095</name>
</gene>
<organism evidence="2 3">
    <name type="scientific">Niallia taxi</name>
    <dbReference type="NCBI Taxonomy" id="2499688"/>
    <lineage>
        <taxon>Bacteria</taxon>
        <taxon>Bacillati</taxon>
        <taxon>Bacillota</taxon>
        <taxon>Bacilli</taxon>
        <taxon>Bacillales</taxon>
        <taxon>Bacillaceae</taxon>
        <taxon>Niallia</taxon>
    </lineage>
</organism>
<feature type="transmembrane region" description="Helical" evidence="1">
    <location>
        <begin position="34"/>
        <end position="63"/>
    </location>
</feature>
<dbReference type="Proteomes" id="UP000288024">
    <property type="component" value="Unassembled WGS sequence"/>
</dbReference>
<reference evidence="2 3" key="1">
    <citation type="submission" date="2019-01" db="EMBL/GenBank/DDBJ databases">
        <title>Bacillus sp. M5HDSG1-1, whole genome shotgun sequence.</title>
        <authorList>
            <person name="Tuo L."/>
        </authorList>
    </citation>
    <scope>NUCLEOTIDE SEQUENCE [LARGE SCALE GENOMIC DNA]</scope>
    <source>
        <strain evidence="2 3">M5HDSG1-1</strain>
    </source>
</reference>
<dbReference type="RefSeq" id="WP_127738646.1">
    <property type="nucleotide sequence ID" value="NZ_RZTZ01000004.1"/>
</dbReference>
<keyword evidence="3" id="KW-1185">Reference proteome</keyword>
<feature type="transmembrane region" description="Helical" evidence="1">
    <location>
        <begin position="75"/>
        <end position="96"/>
    </location>
</feature>
<dbReference type="AlphaFoldDB" id="A0A437KB87"/>
<name>A0A437KB87_9BACI</name>
<comment type="caution">
    <text evidence="2">The sequence shown here is derived from an EMBL/GenBank/DDBJ whole genome shotgun (WGS) entry which is preliminary data.</text>
</comment>
<dbReference type="EMBL" id="RZTZ01000004">
    <property type="protein sequence ID" value="RVT62695.1"/>
    <property type="molecule type" value="Genomic_DNA"/>
</dbReference>
<protein>
    <submittedName>
        <fullName evidence="2">Uncharacterized protein</fullName>
    </submittedName>
</protein>
<evidence type="ECO:0000313" key="3">
    <source>
        <dbReference type="Proteomes" id="UP000288024"/>
    </source>
</evidence>
<evidence type="ECO:0000256" key="1">
    <source>
        <dbReference type="SAM" id="Phobius"/>
    </source>
</evidence>
<keyword evidence="1" id="KW-1133">Transmembrane helix</keyword>